<evidence type="ECO:0000256" key="9">
    <source>
        <dbReference type="SAM" id="Phobius"/>
    </source>
</evidence>
<dbReference type="GO" id="GO:0005524">
    <property type="term" value="F:ATP binding"/>
    <property type="evidence" value="ECO:0007669"/>
    <property type="project" value="UniProtKB-KW"/>
</dbReference>
<dbReference type="InterPro" id="IPR027417">
    <property type="entry name" value="P-loop_NTPase"/>
</dbReference>
<dbReference type="InterPro" id="IPR003439">
    <property type="entry name" value="ABC_transporter-like_ATP-bd"/>
</dbReference>
<evidence type="ECO:0000259" key="10">
    <source>
        <dbReference type="PROSITE" id="PS50893"/>
    </source>
</evidence>
<dbReference type="PANTHER" id="PTHR43394">
    <property type="entry name" value="ATP-DEPENDENT PERMEASE MDL1, MITOCHONDRIAL"/>
    <property type="match status" value="1"/>
</dbReference>
<dbReference type="Gene3D" id="1.20.1560.10">
    <property type="entry name" value="ABC transporter type 1, transmembrane domain"/>
    <property type="match status" value="1"/>
</dbReference>
<dbReference type="SUPFAM" id="SSF52540">
    <property type="entry name" value="P-loop containing nucleoside triphosphate hydrolases"/>
    <property type="match status" value="1"/>
</dbReference>
<dbReference type="RefSeq" id="WP_073280004.1">
    <property type="nucleotide sequence ID" value="NZ_FRAC01000036.1"/>
</dbReference>
<dbReference type="AlphaFoldDB" id="A0A1M7BDH9"/>
<name>A0A1M7BDH9_9FIRM</name>
<evidence type="ECO:0000313" key="13">
    <source>
        <dbReference type="Proteomes" id="UP000184386"/>
    </source>
</evidence>
<dbReference type="EMBL" id="FRAC01000036">
    <property type="protein sequence ID" value="SHL52916.1"/>
    <property type="molecule type" value="Genomic_DNA"/>
</dbReference>
<feature type="transmembrane region" description="Helical" evidence="9">
    <location>
        <begin position="53"/>
        <end position="78"/>
    </location>
</feature>
<keyword evidence="13" id="KW-1185">Reference proteome</keyword>
<dbReference type="InterPro" id="IPR017871">
    <property type="entry name" value="ABC_transporter-like_CS"/>
</dbReference>
<dbReference type="Proteomes" id="UP000184386">
    <property type="component" value="Unassembled WGS sequence"/>
</dbReference>
<dbReference type="STRING" id="1121322.SAMN02745136_05090"/>
<protein>
    <submittedName>
        <fullName evidence="12">ATP-binding cassette, subfamily B</fullName>
    </submittedName>
</protein>
<dbReference type="InterPro" id="IPR039421">
    <property type="entry name" value="Type_1_exporter"/>
</dbReference>
<organism evidence="12 13">
    <name type="scientific">Anaerocolumna jejuensis DSM 15929</name>
    <dbReference type="NCBI Taxonomy" id="1121322"/>
    <lineage>
        <taxon>Bacteria</taxon>
        <taxon>Bacillati</taxon>
        <taxon>Bacillota</taxon>
        <taxon>Clostridia</taxon>
        <taxon>Lachnospirales</taxon>
        <taxon>Lachnospiraceae</taxon>
        <taxon>Anaerocolumna</taxon>
    </lineage>
</organism>
<keyword evidence="2" id="KW-0813">Transport</keyword>
<evidence type="ECO:0000256" key="5">
    <source>
        <dbReference type="ARBA" id="ARBA00022741"/>
    </source>
</evidence>
<evidence type="ECO:0000259" key="11">
    <source>
        <dbReference type="PROSITE" id="PS50929"/>
    </source>
</evidence>
<evidence type="ECO:0000256" key="2">
    <source>
        <dbReference type="ARBA" id="ARBA00022448"/>
    </source>
</evidence>
<feature type="transmembrane region" description="Helical" evidence="9">
    <location>
        <begin position="126"/>
        <end position="147"/>
    </location>
</feature>
<feature type="transmembrane region" description="Helical" evidence="9">
    <location>
        <begin position="12"/>
        <end position="29"/>
    </location>
</feature>
<keyword evidence="6 12" id="KW-0067">ATP-binding</keyword>
<dbReference type="GO" id="GO:0005886">
    <property type="term" value="C:plasma membrane"/>
    <property type="evidence" value="ECO:0007669"/>
    <property type="project" value="UniProtKB-SubCell"/>
</dbReference>
<feature type="domain" description="ABC transmembrane type-1" evidence="11">
    <location>
        <begin position="17"/>
        <end position="299"/>
    </location>
</feature>
<dbReference type="Pfam" id="PF00005">
    <property type="entry name" value="ABC_tran"/>
    <property type="match status" value="1"/>
</dbReference>
<feature type="transmembrane region" description="Helical" evidence="9">
    <location>
        <begin position="283"/>
        <end position="302"/>
    </location>
</feature>
<evidence type="ECO:0000313" key="12">
    <source>
        <dbReference type="EMBL" id="SHL52916.1"/>
    </source>
</evidence>
<dbReference type="GO" id="GO:0016887">
    <property type="term" value="F:ATP hydrolysis activity"/>
    <property type="evidence" value="ECO:0007669"/>
    <property type="project" value="InterPro"/>
</dbReference>
<keyword evidence="7 9" id="KW-1133">Transmembrane helix</keyword>
<keyword evidence="8 9" id="KW-0472">Membrane</keyword>
<dbReference type="SMART" id="SM00382">
    <property type="entry name" value="AAA"/>
    <property type="match status" value="1"/>
</dbReference>
<dbReference type="OrthoDB" id="9762778at2"/>
<keyword evidence="4 9" id="KW-0812">Transmembrane</keyword>
<dbReference type="PROSITE" id="PS00211">
    <property type="entry name" value="ABC_TRANSPORTER_1"/>
    <property type="match status" value="1"/>
</dbReference>
<dbReference type="InterPro" id="IPR036640">
    <property type="entry name" value="ABC1_TM_sf"/>
</dbReference>
<feature type="transmembrane region" description="Helical" evidence="9">
    <location>
        <begin position="241"/>
        <end position="263"/>
    </location>
</feature>
<dbReference type="PROSITE" id="PS50893">
    <property type="entry name" value="ABC_TRANSPORTER_2"/>
    <property type="match status" value="1"/>
</dbReference>
<evidence type="ECO:0000256" key="6">
    <source>
        <dbReference type="ARBA" id="ARBA00022840"/>
    </source>
</evidence>
<evidence type="ECO:0000256" key="3">
    <source>
        <dbReference type="ARBA" id="ARBA00022475"/>
    </source>
</evidence>
<accession>A0A1M7BDH9</accession>
<dbReference type="Pfam" id="PF00664">
    <property type="entry name" value="ABC_membrane"/>
    <property type="match status" value="1"/>
</dbReference>
<comment type="subcellular location">
    <subcellularLocation>
        <location evidence="1">Cell membrane</location>
        <topology evidence="1">Multi-pass membrane protein</topology>
    </subcellularLocation>
</comment>
<keyword evidence="3" id="KW-1003">Cell membrane</keyword>
<feature type="domain" description="ABC transporter" evidence="10">
    <location>
        <begin position="338"/>
        <end position="570"/>
    </location>
</feature>
<dbReference type="PROSITE" id="PS50929">
    <property type="entry name" value="ABC_TM1F"/>
    <property type="match status" value="1"/>
</dbReference>
<dbReference type="CDD" id="cd18548">
    <property type="entry name" value="ABC_6TM_Tm287_like"/>
    <property type="match status" value="1"/>
</dbReference>
<reference evidence="12 13" key="1">
    <citation type="submission" date="2016-11" db="EMBL/GenBank/DDBJ databases">
        <authorList>
            <person name="Jaros S."/>
            <person name="Januszkiewicz K."/>
            <person name="Wedrychowicz H."/>
        </authorList>
    </citation>
    <scope>NUCLEOTIDE SEQUENCE [LARGE SCALE GENOMIC DNA]</scope>
    <source>
        <strain evidence="12 13">DSM 15929</strain>
    </source>
</reference>
<dbReference type="InterPro" id="IPR011527">
    <property type="entry name" value="ABC1_TM_dom"/>
</dbReference>
<dbReference type="GO" id="GO:0015421">
    <property type="term" value="F:ABC-type oligopeptide transporter activity"/>
    <property type="evidence" value="ECO:0007669"/>
    <property type="project" value="TreeGrafter"/>
</dbReference>
<evidence type="ECO:0000256" key="4">
    <source>
        <dbReference type="ARBA" id="ARBA00022692"/>
    </source>
</evidence>
<evidence type="ECO:0000256" key="7">
    <source>
        <dbReference type="ARBA" id="ARBA00022989"/>
    </source>
</evidence>
<dbReference type="FunFam" id="3.40.50.300:FF:000221">
    <property type="entry name" value="Multidrug ABC transporter ATP-binding protein"/>
    <property type="match status" value="1"/>
</dbReference>
<dbReference type="InterPro" id="IPR003593">
    <property type="entry name" value="AAA+_ATPase"/>
</dbReference>
<feature type="transmembrane region" description="Helical" evidence="9">
    <location>
        <begin position="153"/>
        <end position="177"/>
    </location>
</feature>
<dbReference type="SUPFAM" id="SSF90123">
    <property type="entry name" value="ABC transporter transmembrane region"/>
    <property type="match status" value="1"/>
</dbReference>
<evidence type="ECO:0000256" key="1">
    <source>
        <dbReference type="ARBA" id="ARBA00004651"/>
    </source>
</evidence>
<keyword evidence="5" id="KW-0547">Nucleotide-binding</keyword>
<proteinExistence type="predicted"/>
<gene>
    <name evidence="12" type="ORF">SAMN02745136_05090</name>
</gene>
<sequence length="580" mass="64360">MIKLLRYLEKREYLYIIACLGAIILQVWFDLKLPDYMSEITTLVQLESDIQRIVIAGMKMLLCGMGSFVSAALTAWFAARISSDLSANVRLKLFEKVQSFSLTEINGFTVPSLITRSTNDIAQIQSFTVMGLQMLFKAPIMAVWAIVKILDKSWQWSVVTGIAVVFIIIAVGVLILLTIPRFQFIQELTDDLNRVARENLTGLEVIRSYNAENSQEEKFDDINRKLTRHSLFANRILGMQLPVITMTMNFLALTVYVIGAMMIQSAASTDKLPLFSDMVAFSAYAAQLLLAFVLLITIFLLLPVTQVSAKRINAVIEKELSLQNGTEKEAPIDKKGKVEFINVDFCYPGTEKNALENISFKAEKGETVAIIGATGAGKTTLVNLIPRFFDVTGGKILVDGMDVKKYDANSLTEKIGYVLQKAMIFEGTLRSNISFGKEGADVEKAAGIAQLTDFIETLEDKADSYVAQSGGNLSGGQKQRVAIARAVARKPEILIFDDSFSALDYKTDRKLRAMLETEMADTTKIIVAQRISTIRKANRIIALENGRIAGCGTHDELMKSCEVYQEFAHSQLSQEELAYA</sequence>
<evidence type="ECO:0000256" key="8">
    <source>
        <dbReference type="ARBA" id="ARBA00023136"/>
    </source>
</evidence>
<dbReference type="Gene3D" id="3.40.50.300">
    <property type="entry name" value="P-loop containing nucleotide triphosphate hydrolases"/>
    <property type="match status" value="1"/>
</dbReference>
<dbReference type="PANTHER" id="PTHR43394:SF1">
    <property type="entry name" value="ATP-BINDING CASSETTE SUB-FAMILY B MEMBER 10, MITOCHONDRIAL"/>
    <property type="match status" value="1"/>
</dbReference>